<evidence type="ECO:0000313" key="6">
    <source>
        <dbReference type="Proteomes" id="UP000553957"/>
    </source>
</evidence>
<dbReference type="RefSeq" id="WP_171677171.1">
    <property type="nucleotide sequence ID" value="NZ_BAAAGT010000005.1"/>
</dbReference>
<evidence type="ECO:0000313" key="5">
    <source>
        <dbReference type="Proteomes" id="UP000534306"/>
    </source>
</evidence>
<dbReference type="Proteomes" id="UP000553957">
    <property type="component" value="Unassembled WGS sequence"/>
</dbReference>
<dbReference type="GO" id="GO:0008237">
    <property type="term" value="F:metallopeptidase activity"/>
    <property type="evidence" value="ECO:0007669"/>
    <property type="project" value="InterPro"/>
</dbReference>
<gene>
    <name evidence="3" type="ORF">HNR71_006430</name>
    <name evidence="4" type="ORF">HPO96_27155</name>
</gene>
<name>A0A7Y4L5P5_9ACTN</name>
<evidence type="ECO:0000313" key="3">
    <source>
        <dbReference type="EMBL" id="MBB6570793.1"/>
    </source>
</evidence>
<reference evidence="3 6" key="2">
    <citation type="submission" date="2020-08" db="EMBL/GenBank/DDBJ databases">
        <title>Sequencing the genomes of 1000 actinobacteria strains.</title>
        <authorList>
            <person name="Klenk H.-P."/>
        </authorList>
    </citation>
    <scope>NUCLEOTIDE SEQUENCE [LARGE SCALE GENOMIC DNA]</scope>
    <source>
        <strain evidence="3 6">DSM 15626</strain>
    </source>
</reference>
<feature type="signal peptide" evidence="2">
    <location>
        <begin position="1"/>
        <end position="28"/>
    </location>
</feature>
<feature type="chain" id="PRO_5036406758" evidence="2">
    <location>
        <begin position="29"/>
        <end position="635"/>
    </location>
</feature>
<dbReference type="EMBL" id="JABJRC010000007">
    <property type="protein sequence ID" value="NOL43932.1"/>
    <property type="molecule type" value="Genomic_DNA"/>
</dbReference>
<evidence type="ECO:0000256" key="1">
    <source>
        <dbReference type="SAM" id="MobiDB-lite"/>
    </source>
</evidence>
<sequence length="635" mass="70254">MRRRRLAVVAATILGLVAGLGAAAPASAAPPRFEHLKPGGQPELAEKVPVNVVLLGYKPGSVDLNALNSALPKAHKPKQITRLLAGIDETIGLNYTYDYKLQYADQTYQNTFFRKLSELARPVELNAVQTRYNAQQNNKLDVTANHEIDAPAVEKWLAFNAPAGVDTKQNTVYLINWYDRPDFKFHVYTKTDEVDPDTGQNWGKYASRAMNAWGGTTAADEESGLGDTRRVWFHDLSAGPEQFGGAENVDDADLDGDNKPDWRIPPAWEYAADGYRSPAALTGDLGKLLSTVFIQGIATASPTYPVELTIAKASTVNLDSNTYEGWPDSNRYLKPELLTSELGEVLPGIELSFDQQNLPYDGEAKRCVEDWLRNVSCYPETGLPPFANMYLQNKRDLDKVLDDKGQVDYELPVFTYAMTQENLPWLGYAGDNWVDGSPGFVYNWLSPQYIGWGYGATSTMIHEIGHHVGLSHPHDGYDSRTNKFFEPTGDYYFTWLGGYSNSVMNYMQTNFDFGQFDHDNMGRFRAAALVESANALAAEVLASPTADRGYADLIRADKLIGTAKGRLAEHQYESTRQLADQAYDAVVAAAKKAGVSVPAFEAEKRAEAEADRKAQPMKPHRPTPPMADPVKPGKR</sequence>
<feature type="region of interest" description="Disordered" evidence="1">
    <location>
        <begin position="602"/>
        <end position="635"/>
    </location>
</feature>
<organism evidence="4 5">
    <name type="scientific">Kribbella sandramycini</name>
    <dbReference type="NCBI Taxonomy" id="60450"/>
    <lineage>
        <taxon>Bacteria</taxon>
        <taxon>Bacillati</taxon>
        <taxon>Actinomycetota</taxon>
        <taxon>Actinomycetes</taxon>
        <taxon>Propionibacteriales</taxon>
        <taxon>Kribbellaceae</taxon>
        <taxon>Kribbella</taxon>
    </lineage>
</organism>
<dbReference type="InterPro" id="IPR024079">
    <property type="entry name" value="MetalloPept_cat_dom_sf"/>
</dbReference>
<keyword evidence="2" id="KW-0732">Signal</keyword>
<dbReference type="EMBL" id="JACHKF010000001">
    <property type="protein sequence ID" value="MBB6570793.1"/>
    <property type="molecule type" value="Genomic_DNA"/>
</dbReference>
<proteinExistence type="predicted"/>
<evidence type="ECO:0000256" key="2">
    <source>
        <dbReference type="SAM" id="SignalP"/>
    </source>
</evidence>
<accession>A0A7Y4L5P5</accession>
<dbReference type="AlphaFoldDB" id="A0A7Y4L5P5"/>
<dbReference type="Gene3D" id="3.40.390.10">
    <property type="entry name" value="Collagenase (Catalytic Domain)"/>
    <property type="match status" value="1"/>
</dbReference>
<evidence type="ECO:0000313" key="4">
    <source>
        <dbReference type="EMBL" id="NOL43932.1"/>
    </source>
</evidence>
<reference evidence="4 5" key="1">
    <citation type="submission" date="2020-05" db="EMBL/GenBank/DDBJ databases">
        <title>Genome sequence of Kribbella sandramycini ATCC 39419.</title>
        <authorList>
            <person name="Maclea K.S."/>
            <person name="Fair J.L."/>
        </authorList>
    </citation>
    <scope>NUCLEOTIDE SEQUENCE [LARGE SCALE GENOMIC DNA]</scope>
    <source>
        <strain evidence="4 5">ATCC 39419</strain>
    </source>
</reference>
<dbReference type="Proteomes" id="UP000534306">
    <property type="component" value="Unassembled WGS sequence"/>
</dbReference>
<keyword evidence="5" id="KW-1185">Reference proteome</keyword>
<protein>
    <submittedName>
        <fullName evidence="4">Uncharacterized protein</fullName>
    </submittedName>
</protein>
<dbReference type="SUPFAM" id="SSF55486">
    <property type="entry name" value="Metalloproteases ('zincins'), catalytic domain"/>
    <property type="match status" value="1"/>
</dbReference>
<comment type="caution">
    <text evidence="4">The sequence shown here is derived from an EMBL/GenBank/DDBJ whole genome shotgun (WGS) entry which is preliminary data.</text>
</comment>
<feature type="compositionally biased region" description="Basic and acidic residues" evidence="1">
    <location>
        <begin position="602"/>
        <end position="614"/>
    </location>
</feature>